<gene>
    <name evidence="1" type="ORF">SAMN04487945_2113</name>
</gene>
<dbReference type="OrthoDB" id="269729at2157"/>
<proteinExistence type="predicted"/>
<dbReference type="AlphaFoldDB" id="A0A1I0PZ17"/>
<dbReference type="STRING" id="355548.SAMN04487945_2113"/>
<dbReference type="Proteomes" id="UP000198518">
    <property type="component" value="Unassembled WGS sequence"/>
</dbReference>
<evidence type="ECO:0000313" key="1">
    <source>
        <dbReference type="EMBL" id="SEW19841.1"/>
    </source>
</evidence>
<reference evidence="1 2" key="1">
    <citation type="submission" date="2016-10" db="EMBL/GenBank/DDBJ databases">
        <authorList>
            <person name="de Groot N.N."/>
        </authorList>
    </citation>
    <scope>NUCLEOTIDE SEQUENCE [LARGE SCALE GENOMIC DNA]</scope>
    <source>
        <strain evidence="1 2">CGMCC 1.5337</strain>
    </source>
</reference>
<protein>
    <recommendedName>
        <fullName evidence="3">CHAT domain-containing protein</fullName>
    </recommendedName>
</protein>
<keyword evidence="2" id="KW-1185">Reference proteome</keyword>
<accession>A0A1I0PZ17</accession>
<evidence type="ECO:0000313" key="2">
    <source>
        <dbReference type="Proteomes" id="UP000198518"/>
    </source>
</evidence>
<evidence type="ECO:0008006" key="3">
    <source>
        <dbReference type="Google" id="ProtNLM"/>
    </source>
</evidence>
<dbReference type="RefSeq" id="WP_089669352.1">
    <property type="nucleotide sequence ID" value="NZ_FOJA01000001.1"/>
</dbReference>
<sequence length="681" mass="72899">MTIQFDVEDEGHTLRVRDTAESERFDLRFDSRIDPEEASVDEFTNPVDAAVAFETAELHYPLRRPAVFFRDGEMAHRTEDAASSEWLDAGTYEIDASPPGAKTYVKVCGAAVRARFEDNHTVLDADPVARVVVGVRSHHEQPAGTVTTTEDPRDVMAAVSTFGSALKTELPDRSWPSLRGHPPAVELGTSLDVPSHVEPPETGITVEVPPDYGAIFTVAPLAYYLGATVEPGNESALHAAGRTVHFDRDALAADVRDCLEHCLVLDGAVRTVGAFPFWTEQTDAVDDRVDLDYEALFDLPLDERTAAYLEVPRSATTGLVDWHLTADVAPEPRYAPALPYLASELAAVRSPPPGPTRVDRSPVPDALARSLDQPSRAASGVVRPAPTDTPGHVWAGEGFAVDAANPTVGSFRRGFDWPSGAGPLDVHVVYNDERLAAPDELAYDVHETGDTDVRVSHSLTTAELQEALLSETDFLHFVGHVTERGMVCPDGELDVRTLPMTGVGAFFLNGCRSYEQGFALLTAGAAGGIVTVDDVEDGVAGTVGRDAAMLLDAGFPLYGVLDALGQTGTDTSRYTALGDPTLTLRRSTSGAAGLWSATTAEQPGANGVPRTIAWYPNGENGIGSMASMNYGPPERHFLSAQPTTCSLSRDTLADMLATETGPLLVDGRLRRPETLSPDDFA</sequence>
<organism evidence="1 2">
    <name type="scientific">Halobacterium jilantaiense</name>
    <dbReference type="NCBI Taxonomy" id="355548"/>
    <lineage>
        <taxon>Archaea</taxon>
        <taxon>Methanobacteriati</taxon>
        <taxon>Methanobacteriota</taxon>
        <taxon>Stenosarchaea group</taxon>
        <taxon>Halobacteria</taxon>
        <taxon>Halobacteriales</taxon>
        <taxon>Halobacteriaceae</taxon>
        <taxon>Halobacterium</taxon>
    </lineage>
</organism>
<dbReference type="EMBL" id="FOJA01000001">
    <property type="protein sequence ID" value="SEW19841.1"/>
    <property type="molecule type" value="Genomic_DNA"/>
</dbReference>
<name>A0A1I0PZ17_9EURY</name>